<dbReference type="EMBL" id="MCGE01000004">
    <property type="protein sequence ID" value="ORZ22650.1"/>
    <property type="molecule type" value="Genomic_DNA"/>
</dbReference>
<dbReference type="InterPro" id="IPR013126">
    <property type="entry name" value="Hsp_70_fam"/>
</dbReference>
<evidence type="ECO:0000256" key="1">
    <source>
        <dbReference type="ARBA" id="ARBA00022741"/>
    </source>
</evidence>
<proteinExistence type="predicted"/>
<dbReference type="OrthoDB" id="2963168at2759"/>
<dbReference type="PANTHER" id="PTHR14187:SF5">
    <property type="entry name" value="HEAT SHOCK 70 KDA PROTEIN 12A"/>
    <property type="match status" value="1"/>
</dbReference>
<dbReference type="Proteomes" id="UP000193560">
    <property type="component" value="Unassembled WGS sequence"/>
</dbReference>
<evidence type="ECO:0000256" key="2">
    <source>
        <dbReference type="ARBA" id="ARBA00022840"/>
    </source>
</evidence>
<organism evidence="3 4">
    <name type="scientific">Absidia repens</name>
    <dbReference type="NCBI Taxonomy" id="90262"/>
    <lineage>
        <taxon>Eukaryota</taxon>
        <taxon>Fungi</taxon>
        <taxon>Fungi incertae sedis</taxon>
        <taxon>Mucoromycota</taxon>
        <taxon>Mucoromycotina</taxon>
        <taxon>Mucoromycetes</taxon>
        <taxon>Mucorales</taxon>
        <taxon>Cunninghamellaceae</taxon>
        <taxon>Absidia</taxon>
    </lineage>
</organism>
<dbReference type="GO" id="GO:0005524">
    <property type="term" value="F:ATP binding"/>
    <property type="evidence" value="ECO:0007669"/>
    <property type="project" value="UniProtKB-KW"/>
</dbReference>
<comment type="caution">
    <text evidence="3">The sequence shown here is derived from an EMBL/GenBank/DDBJ whole genome shotgun (WGS) entry which is preliminary data.</text>
</comment>
<gene>
    <name evidence="3" type="ORF">BCR42DRAFT_406701</name>
</gene>
<dbReference type="CDD" id="cd10229">
    <property type="entry name" value="ASKHA_NBD_HSP70_HSPA12"/>
    <property type="match status" value="1"/>
</dbReference>
<name>A0A1X2IV47_9FUNG</name>
<dbReference type="Gene3D" id="3.30.420.40">
    <property type="match status" value="1"/>
</dbReference>
<keyword evidence="4" id="KW-1185">Reference proteome</keyword>
<dbReference type="STRING" id="90262.A0A1X2IV47"/>
<sequence length="551" mass="62143">MLSEEESQENYSVIISIDFGTTFSGCSYALRDTKEVFDITKWPKYTGFYGKVPTLLYYKSTTKRLMEWGNGARLLSFKPKQEGDLIHNFKMWLAEDPDIVGHDQKYTSIDTIADYLSRFHQHILEELEKKLGPRYTPDQYSYCLTVPAIWSDQAKAMMRQAAVKAGIVESMDPLGRLTLISEPEAAALYCERKCDMSNLKHGDKFMIIDAGGGTVDLIVYEIQQPTPDRNRKLKELTSGYGGICGSSDIDKNMRRLLLTKFGTGGAAMPTCTLEMIMETFIEYIKPVFHGDENHLLDIPAIALPYLPEGLLNEDYQLVLTAEELDQEVFGPVFSSVSKLITDQLQQANIQVNTAFLVGGFGSSTYLYRTIKNAFSDQIDTFVSPSHAELAIVRGAVYHCLQPELVTSKVARRTYGVRTRLPFETGLDPEESAIMTSDGVKRCSTRFDVILRKGQRIKVGSKIRRSFWVTYPKHTEADLYVYDGNEPIPRQINDPGIQKVADFPIKMPHLPGMVAGERVDVSLDFIFGLTELKIDVLVSGYRSQFTTQLFDK</sequence>
<dbReference type="AlphaFoldDB" id="A0A1X2IV47"/>
<dbReference type="InterPro" id="IPR043129">
    <property type="entry name" value="ATPase_NBD"/>
</dbReference>
<keyword evidence="2" id="KW-0067">ATP-binding</keyword>
<evidence type="ECO:0000313" key="3">
    <source>
        <dbReference type="EMBL" id="ORZ22650.1"/>
    </source>
</evidence>
<keyword evidence="1" id="KW-0547">Nucleotide-binding</keyword>
<dbReference type="GO" id="GO:0140662">
    <property type="term" value="F:ATP-dependent protein folding chaperone"/>
    <property type="evidence" value="ECO:0007669"/>
    <property type="project" value="InterPro"/>
</dbReference>
<accession>A0A1X2IV47</accession>
<dbReference type="PANTHER" id="PTHR14187">
    <property type="entry name" value="ALPHA KINASE/ELONGATION FACTOR 2 KINASE"/>
    <property type="match status" value="1"/>
</dbReference>
<reference evidence="3 4" key="1">
    <citation type="submission" date="2016-07" db="EMBL/GenBank/DDBJ databases">
        <title>Pervasive Adenine N6-methylation of Active Genes in Fungi.</title>
        <authorList>
            <consortium name="DOE Joint Genome Institute"/>
            <person name="Mondo S.J."/>
            <person name="Dannebaum R.O."/>
            <person name="Kuo R.C."/>
            <person name="Labutti K."/>
            <person name="Haridas S."/>
            <person name="Kuo A."/>
            <person name="Salamov A."/>
            <person name="Ahrendt S.R."/>
            <person name="Lipzen A."/>
            <person name="Sullivan W."/>
            <person name="Andreopoulos W.B."/>
            <person name="Clum A."/>
            <person name="Lindquist E."/>
            <person name="Daum C."/>
            <person name="Ramamoorthy G.K."/>
            <person name="Gryganskyi A."/>
            <person name="Culley D."/>
            <person name="Magnuson J.K."/>
            <person name="James T.Y."/>
            <person name="O'Malley M.A."/>
            <person name="Stajich J.E."/>
            <person name="Spatafora J.W."/>
            <person name="Visel A."/>
            <person name="Grigoriev I.V."/>
        </authorList>
    </citation>
    <scope>NUCLEOTIDE SEQUENCE [LARGE SCALE GENOMIC DNA]</scope>
    <source>
        <strain evidence="3 4">NRRL 1336</strain>
    </source>
</reference>
<dbReference type="SUPFAM" id="SSF53067">
    <property type="entry name" value="Actin-like ATPase domain"/>
    <property type="match status" value="2"/>
</dbReference>
<evidence type="ECO:0000313" key="4">
    <source>
        <dbReference type="Proteomes" id="UP000193560"/>
    </source>
</evidence>
<dbReference type="Pfam" id="PF00012">
    <property type="entry name" value="HSP70"/>
    <property type="match status" value="1"/>
</dbReference>
<evidence type="ECO:0008006" key="5">
    <source>
        <dbReference type="Google" id="ProtNLM"/>
    </source>
</evidence>
<protein>
    <recommendedName>
        <fullName evidence="5">Actin-like ATPase domain-containing protein</fullName>
    </recommendedName>
</protein>